<dbReference type="EC" id="2.5.1.17" evidence="3"/>
<keyword evidence="10" id="KW-0808">Transferase</keyword>
<dbReference type="UniPathway" id="UPA00148">
    <property type="reaction ID" value="UER00233"/>
</dbReference>
<dbReference type="Proteomes" id="UP000505077">
    <property type="component" value="Unassembled WGS sequence"/>
</dbReference>
<dbReference type="EMBL" id="BLLL01000015">
    <property type="protein sequence ID" value="GFH63410.1"/>
    <property type="molecule type" value="Genomic_DNA"/>
</dbReference>
<reference evidence="10 11" key="1">
    <citation type="journal article" date="2020" name="ISME J.">
        <title>Parallel Reductive Genome Evolution in Desulfovibrio Ectosymbionts Independently Acquired by Trichonympha Protists in the Termite Gut.</title>
        <authorList>
            <person name="Takeuchi M."/>
            <person name="Kuwahara H."/>
            <person name="Murakami T."/>
            <person name="Takahashi K."/>
            <person name="Kajitani R."/>
            <person name="Toyoda A."/>
            <person name="Itoh T."/>
            <person name="Ohkuma M."/>
            <person name="Hongoh Y."/>
        </authorList>
    </citation>
    <scope>NUCLEOTIDE SEQUENCE [LARGE SCALE GENOMIC DNA]</scope>
    <source>
        <strain evidence="10">ZnDsv-02</strain>
    </source>
</reference>
<dbReference type="PANTHER" id="PTHR46638">
    <property type="entry name" value="CORRINOID ADENOSYLTRANSFERASE"/>
    <property type="match status" value="1"/>
</dbReference>
<sequence length="165" mass="18299">MVIIYTGNGKGKTSACVGQAVRALGNGMDVAFAQFMKRDGQAGEQRFLARLLGTRFFAAGQGFLRQETERPQHREAAVRTLEWARDALSAVDMLLLDESLYALTADILKRKELEDLLAAACDKHLVLSGRNAPNWLIERSDIVTEMNEIKHPWHSGAKAARGIEF</sequence>
<comment type="caution">
    <text evidence="10">The sequence shown here is derived from an EMBL/GenBank/DDBJ whole genome shotgun (WGS) entry which is preliminary data.</text>
</comment>
<evidence type="ECO:0000313" key="10">
    <source>
        <dbReference type="EMBL" id="GFH63410.1"/>
    </source>
</evidence>
<evidence type="ECO:0000256" key="5">
    <source>
        <dbReference type="ARBA" id="ARBA00031529"/>
    </source>
</evidence>
<dbReference type="PANTHER" id="PTHR46638:SF1">
    <property type="entry name" value="CORRINOID ADENOSYLTRANSFERASE"/>
    <property type="match status" value="1"/>
</dbReference>
<evidence type="ECO:0000313" key="11">
    <source>
        <dbReference type="Proteomes" id="UP000505077"/>
    </source>
</evidence>
<evidence type="ECO:0000256" key="4">
    <source>
        <dbReference type="ARBA" id="ARBA00024929"/>
    </source>
</evidence>
<gene>
    <name evidence="10" type="primary">cobA</name>
    <name evidence="10" type="ORF">ZNDK_1181</name>
</gene>
<protein>
    <recommendedName>
        <fullName evidence="3">corrinoid adenosyltransferase</fullName>
        <ecNumber evidence="3">2.5.1.17</ecNumber>
    </recommendedName>
    <alternativeName>
        <fullName evidence="5">Cob(II)alamin adenosyltransferase</fullName>
    </alternativeName>
    <alternativeName>
        <fullName evidence="7">Cob(II)yrinic acid a,c-diamide adenosyltransferase</fullName>
    </alternativeName>
    <alternativeName>
        <fullName evidence="6">Cobinamide/cobalamin adenosyltransferase</fullName>
    </alternativeName>
</protein>
<comment type="pathway">
    <text evidence="1">Cofactor biosynthesis; adenosylcobalamin biosynthesis; adenosylcobalamin from cob(II)yrinate a,c-diamide: step 2/7.</text>
</comment>
<proteinExistence type="inferred from homology"/>
<evidence type="ECO:0000256" key="6">
    <source>
        <dbReference type="ARBA" id="ARBA00033334"/>
    </source>
</evidence>
<dbReference type="Pfam" id="PF02572">
    <property type="entry name" value="CobA_CobO_BtuR"/>
    <property type="match status" value="1"/>
</dbReference>
<dbReference type="GO" id="GO:0005524">
    <property type="term" value="F:ATP binding"/>
    <property type="evidence" value="ECO:0007669"/>
    <property type="project" value="InterPro"/>
</dbReference>
<comment type="catalytic activity">
    <reaction evidence="8">
        <text>2 cob(II)yrinate a,c diamide + reduced [electron-transfer flavoprotein] + 2 ATP = 2 adenosylcob(III)yrinate a,c-diamide + 2 triphosphate + oxidized [electron-transfer flavoprotein] + 3 H(+)</text>
        <dbReference type="Rhea" id="RHEA:11528"/>
        <dbReference type="Rhea" id="RHEA-COMP:10685"/>
        <dbReference type="Rhea" id="RHEA-COMP:10686"/>
        <dbReference type="ChEBI" id="CHEBI:15378"/>
        <dbReference type="ChEBI" id="CHEBI:18036"/>
        <dbReference type="ChEBI" id="CHEBI:30616"/>
        <dbReference type="ChEBI" id="CHEBI:57692"/>
        <dbReference type="ChEBI" id="CHEBI:58307"/>
        <dbReference type="ChEBI" id="CHEBI:58503"/>
        <dbReference type="ChEBI" id="CHEBI:58537"/>
        <dbReference type="EC" id="2.5.1.17"/>
    </reaction>
</comment>
<evidence type="ECO:0000256" key="8">
    <source>
        <dbReference type="ARBA" id="ARBA00048555"/>
    </source>
</evidence>
<dbReference type="GO" id="GO:0009236">
    <property type="term" value="P:cobalamin biosynthetic process"/>
    <property type="evidence" value="ECO:0007669"/>
    <property type="project" value="UniProtKB-UniPathway"/>
</dbReference>
<accession>A0A6L2R785</accession>
<dbReference type="GO" id="GO:0008817">
    <property type="term" value="F:corrinoid adenosyltransferase activity"/>
    <property type="evidence" value="ECO:0007669"/>
    <property type="project" value="UniProtKB-EC"/>
</dbReference>
<name>A0A6L2R785_9BACT</name>
<dbReference type="InterPro" id="IPR003724">
    <property type="entry name" value="CblAdoTrfase_CobA"/>
</dbReference>
<comment type="similarity">
    <text evidence="2">Belongs to the Cob(I)alamin adenosyltransferase family.</text>
</comment>
<evidence type="ECO:0000256" key="9">
    <source>
        <dbReference type="ARBA" id="ARBA00048692"/>
    </source>
</evidence>
<evidence type="ECO:0000256" key="1">
    <source>
        <dbReference type="ARBA" id="ARBA00005121"/>
    </source>
</evidence>
<organism evidence="10 11">
    <name type="scientific">Candidatus Desulfovibrio kirbyi</name>
    <dbReference type="NCBI Taxonomy" id="2696086"/>
    <lineage>
        <taxon>Bacteria</taxon>
        <taxon>Pseudomonadati</taxon>
        <taxon>Thermodesulfobacteriota</taxon>
        <taxon>Desulfovibrionia</taxon>
        <taxon>Desulfovibrionales</taxon>
        <taxon>Desulfovibrionaceae</taxon>
        <taxon>Desulfovibrio</taxon>
    </lineage>
</organism>
<dbReference type="SUPFAM" id="SSF52540">
    <property type="entry name" value="P-loop containing nucleoside triphosphate hydrolases"/>
    <property type="match status" value="1"/>
</dbReference>
<dbReference type="InterPro" id="IPR027417">
    <property type="entry name" value="P-loop_NTPase"/>
</dbReference>
<comment type="catalytic activity">
    <reaction evidence="9">
        <text>2 cob(II)alamin + reduced [electron-transfer flavoprotein] + 2 ATP = 2 adenosylcob(III)alamin + 2 triphosphate + oxidized [electron-transfer flavoprotein] + 3 H(+)</text>
        <dbReference type="Rhea" id="RHEA:28671"/>
        <dbReference type="Rhea" id="RHEA-COMP:10685"/>
        <dbReference type="Rhea" id="RHEA-COMP:10686"/>
        <dbReference type="ChEBI" id="CHEBI:15378"/>
        <dbReference type="ChEBI" id="CHEBI:16304"/>
        <dbReference type="ChEBI" id="CHEBI:18036"/>
        <dbReference type="ChEBI" id="CHEBI:18408"/>
        <dbReference type="ChEBI" id="CHEBI:30616"/>
        <dbReference type="ChEBI" id="CHEBI:57692"/>
        <dbReference type="ChEBI" id="CHEBI:58307"/>
        <dbReference type="EC" id="2.5.1.17"/>
    </reaction>
</comment>
<evidence type="ECO:0000256" key="3">
    <source>
        <dbReference type="ARBA" id="ARBA00012454"/>
    </source>
</evidence>
<evidence type="ECO:0000256" key="7">
    <source>
        <dbReference type="ARBA" id="ARBA00033354"/>
    </source>
</evidence>
<dbReference type="Gene3D" id="3.40.50.300">
    <property type="entry name" value="P-loop containing nucleotide triphosphate hydrolases"/>
    <property type="match status" value="1"/>
</dbReference>
<comment type="function">
    <text evidence="4">Required for both de novo synthesis of the corrin ring for the assimilation of exogenous corrinoids. Participates in the adenosylation of a variety of incomplete and complete corrinoids.</text>
</comment>
<dbReference type="PIRSF" id="PIRSF015617">
    <property type="entry name" value="Adensltrnsf_CobA"/>
    <property type="match status" value="1"/>
</dbReference>
<evidence type="ECO:0000256" key="2">
    <source>
        <dbReference type="ARBA" id="ARBA00007487"/>
    </source>
</evidence>
<dbReference type="AlphaFoldDB" id="A0A6L2R785"/>